<evidence type="ECO:0000313" key="2">
    <source>
        <dbReference type="EMBL" id="CAK0824549.1"/>
    </source>
</evidence>
<feature type="region of interest" description="Disordered" evidence="1">
    <location>
        <begin position="402"/>
        <end position="431"/>
    </location>
</feature>
<dbReference type="EMBL" id="CAUYUJ010008657">
    <property type="protein sequence ID" value="CAK0824549.1"/>
    <property type="molecule type" value="Genomic_DNA"/>
</dbReference>
<evidence type="ECO:0000313" key="3">
    <source>
        <dbReference type="Proteomes" id="UP001189429"/>
    </source>
</evidence>
<evidence type="ECO:0000256" key="1">
    <source>
        <dbReference type="SAM" id="MobiDB-lite"/>
    </source>
</evidence>
<comment type="caution">
    <text evidence="2">The sequence shown here is derived from an EMBL/GenBank/DDBJ whole genome shotgun (WGS) entry which is preliminary data.</text>
</comment>
<accession>A0ABN9RZ91</accession>
<dbReference type="Proteomes" id="UP001189429">
    <property type="component" value="Unassembled WGS sequence"/>
</dbReference>
<reference evidence="2" key="1">
    <citation type="submission" date="2023-10" db="EMBL/GenBank/DDBJ databases">
        <authorList>
            <person name="Chen Y."/>
            <person name="Shah S."/>
            <person name="Dougan E. K."/>
            <person name="Thang M."/>
            <person name="Chan C."/>
        </authorList>
    </citation>
    <scope>NUCLEOTIDE SEQUENCE [LARGE SCALE GENOMIC DNA]</scope>
</reference>
<protein>
    <submittedName>
        <fullName evidence="2">Uncharacterized protein</fullName>
    </submittedName>
</protein>
<feature type="region of interest" description="Disordered" evidence="1">
    <location>
        <begin position="477"/>
        <end position="498"/>
    </location>
</feature>
<organism evidence="2 3">
    <name type="scientific">Prorocentrum cordatum</name>
    <dbReference type="NCBI Taxonomy" id="2364126"/>
    <lineage>
        <taxon>Eukaryota</taxon>
        <taxon>Sar</taxon>
        <taxon>Alveolata</taxon>
        <taxon>Dinophyceae</taxon>
        <taxon>Prorocentrales</taxon>
        <taxon>Prorocentraceae</taxon>
        <taxon>Prorocentrum</taxon>
    </lineage>
</organism>
<proteinExistence type="predicted"/>
<feature type="compositionally biased region" description="Basic and acidic residues" evidence="1">
    <location>
        <begin position="477"/>
        <end position="487"/>
    </location>
</feature>
<name>A0ABN9RZ91_9DINO</name>
<keyword evidence="3" id="KW-1185">Reference proteome</keyword>
<gene>
    <name evidence="2" type="ORF">PCOR1329_LOCUS24935</name>
</gene>
<feature type="non-terminal residue" evidence="2">
    <location>
        <position position="531"/>
    </location>
</feature>
<sequence>MFNVLGKGFKKIILKPWVATTTLSADGLVLSDPMSLLKSEGERFGGLWESASHPPEDQEPLEFLEPLEVLSADDLIAQVSLDIYIDDYGLSSSGTSKSVVSSLKRASVDLLVALETDMEATISTDKAAVVASHADVGQEMKLFPGAYGGPSADTSSAINLGVQQTPFALGFAGLRDAWTQTWANPPAARRQVRGPIGAMFLSLKRIGWSMPSYAQMTNDLGVTFSLATSSPRLIKNLLREAVIRQLCRLSGEKLGVGARLCYDSVIRDLSSSKFTPFEKGSIRANVCGACWTKERATQCGYQLQDTCCALCGGPSDSIFHRLWVCPDPEVAELRQEIVDPDVLQAANEIDPASCSMEDWILFTKGLFPHPGDLHPRPVPECAPEFRWEAAEYWSRVKRGWHPKAQESWPPRGDFKLQPEQPTEPIEEGGVDDDSFAKAGAKVDIQAKIQEGADGLLRAASQDREEASKLLEQVEQSRGDAVRKHTDHQAQSAGFHRLRSTAAEQLRVAARLDESSRRLLQQSEGLLTASHQ</sequence>